<dbReference type="Proteomes" id="UP000193553">
    <property type="component" value="Unassembled WGS sequence"/>
</dbReference>
<evidence type="ECO:0000313" key="1">
    <source>
        <dbReference type="EMBL" id="OSJ17942.1"/>
    </source>
</evidence>
<evidence type="ECO:0000313" key="2">
    <source>
        <dbReference type="Proteomes" id="UP000193553"/>
    </source>
</evidence>
<comment type="caution">
    <text evidence="1">The sequence shown here is derived from an EMBL/GenBank/DDBJ whole genome shotgun (WGS) entry which is preliminary data.</text>
</comment>
<name>A0A1X3G6G4_9BRAD</name>
<proteinExistence type="predicted"/>
<gene>
    <name evidence="1" type="ORF">BSZ18_03370</name>
</gene>
<sequence>MHGPGSASDGFLHSDDLFGTLMRIFPGRFHDGHEADIRKELDWLRELILKDDRRWRAKQPSRAQINAALDDIARSVRQFLTCAQHVEFDWLAGNPPTEPAGRLSVAYSFPNRLRALVRSARRAGNAELLMVADAADRLAEDLTMLNEPSQSRIFRYLPNTWDYEVRQFADTVRIAQRLELATRTALETGKKSGGPLPRPMLLHVVISLGELVERYGGTFAHNPYRGLEYKGEVNTPAGHFVLQFLQSCLHITEQTVCSLMAAAIKRRNRTRDRKSGIRATSF</sequence>
<dbReference type="OrthoDB" id="8235299at2"/>
<dbReference type="AlphaFoldDB" id="A0A1X3G6G4"/>
<dbReference type="RefSeq" id="WP_085359872.1">
    <property type="nucleotide sequence ID" value="NZ_NAFD01000142.1"/>
</dbReference>
<dbReference type="EMBL" id="NAFI01000137">
    <property type="protein sequence ID" value="OSJ17942.1"/>
    <property type="molecule type" value="Genomic_DNA"/>
</dbReference>
<reference evidence="1 2" key="1">
    <citation type="submission" date="2017-03" db="EMBL/GenBank/DDBJ databases">
        <title>Whole genome sequences of fourteen strains of Bradyrhizobium canariense and one strain of Bradyrhizobium japonicum isolated from Lupinus (Papilionoideae: Genisteae) species in Algeria.</title>
        <authorList>
            <person name="Crovadore J."/>
            <person name="Chekireb D."/>
            <person name="Brachmann A."/>
            <person name="Chablais R."/>
            <person name="Cochard B."/>
            <person name="Lefort F."/>
        </authorList>
    </citation>
    <scope>NUCLEOTIDE SEQUENCE [LARGE SCALE GENOMIC DNA]</scope>
    <source>
        <strain evidence="1 2">UBMA195</strain>
    </source>
</reference>
<organism evidence="1 2">
    <name type="scientific">Bradyrhizobium canariense</name>
    <dbReference type="NCBI Taxonomy" id="255045"/>
    <lineage>
        <taxon>Bacteria</taxon>
        <taxon>Pseudomonadati</taxon>
        <taxon>Pseudomonadota</taxon>
        <taxon>Alphaproteobacteria</taxon>
        <taxon>Hyphomicrobiales</taxon>
        <taxon>Nitrobacteraceae</taxon>
        <taxon>Bradyrhizobium</taxon>
    </lineage>
</organism>
<protein>
    <submittedName>
        <fullName evidence="1">Uncharacterized protein</fullName>
    </submittedName>
</protein>
<accession>A0A1X3G6G4</accession>